<evidence type="ECO:0000313" key="6">
    <source>
        <dbReference type="EMBL" id="MCT7940617.1"/>
    </source>
</evidence>
<evidence type="ECO:0000259" key="5">
    <source>
        <dbReference type="PROSITE" id="PS50887"/>
    </source>
</evidence>
<keyword evidence="6" id="KW-0548">Nucleotidyltransferase</keyword>
<dbReference type="PANTHER" id="PTHR45138:SF9">
    <property type="entry name" value="DIGUANYLATE CYCLASE DGCM-RELATED"/>
    <property type="match status" value="1"/>
</dbReference>
<dbReference type="Gene3D" id="3.30.450.20">
    <property type="entry name" value="PAS domain"/>
    <property type="match status" value="1"/>
</dbReference>
<reference evidence="6" key="1">
    <citation type="journal article" date="2023" name="Int. J. Syst. Evol. Microbiol.">
        <title>&lt;i&gt;Shewanella septentrionalis&lt;/i&gt; sp. nov. and &lt;i&gt;Shewanella holmiensis&lt;/i&gt; sp. nov., isolated from Baltic Sea water and sediments.</title>
        <authorList>
            <person name="Martin-Rodriguez A.J."/>
            <person name="Thorell K."/>
            <person name="Joffre E."/>
            <person name="Jensie-Markopoulos S."/>
            <person name="Moore E.R.B."/>
            <person name="Sjoling A."/>
        </authorList>
    </citation>
    <scope>NUCLEOTIDE SEQUENCE</scope>
    <source>
        <strain evidence="6">SP1S2-7</strain>
    </source>
</reference>
<dbReference type="GO" id="GO:0005886">
    <property type="term" value="C:plasma membrane"/>
    <property type="evidence" value="ECO:0007669"/>
    <property type="project" value="TreeGrafter"/>
</dbReference>
<dbReference type="InterPro" id="IPR029151">
    <property type="entry name" value="Sensor-like_sf"/>
</dbReference>
<dbReference type="SUPFAM" id="SSF55073">
    <property type="entry name" value="Nucleotide cyclase"/>
    <property type="match status" value="1"/>
</dbReference>
<evidence type="ECO:0000256" key="3">
    <source>
        <dbReference type="ARBA" id="ARBA00034247"/>
    </source>
</evidence>
<dbReference type="CDD" id="cd01949">
    <property type="entry name" value="GGDEF"/>
    <property type="match status" value="1"/>
</dbReference>
<dbReference type="InterPro" id="IPR029787">
    <property type="entry name" value="Nucleotide_cyclase"/>
</dbReference>
<sequence length="518" mass="58499">MKIFYFLIIILWGGGLATVYHHGQNNIEKQLISTLKDNEREVGQMLDVAIAYNESIKEQLIFNFDLHDISNPHPLISSFKNFPELNAFGLQGNETIAGHPLTANLTGIGSMQDVDAEMWSEINALLGLNLSAPIAAKSHPFIWSYYTSQKGFILLSPSVPIEQFHFTEYNYSKPFWLIATPEENPNKETRISDLYDDAAGAGLMISVSTPVYYHDVFKGAVSLDVGLDYLNKVLHSDLSALDNDISLISDKGQVIANKAFKDLENVGFKLDEQVVNYKLAQYSGGYYILSNLIKGKFYVAYQLSEDQWQNLVVENIYGRLVIVSMFVIILWLLVKLFDMLCKTKKLAELDGLSQLYNRMSLERLSNEAIYMAIKRDEPISIIMIDIDFFKQLNDEHGHYAGDQGIINVASVIKRSVRKIDIVGRYGGEEFVITVPNTNLETASYLAERIRTEIERSAFNGTTKVTVSIGVAECQAFALQSFQELCKKADLALYQAKENGRNKCVVYSYDMEICNQRYS</sequence>
<accession>A0A9X2WKJ7</accession>
<proteinExistence type="predicted"/>
<dbReference type="PANTHER" id="PTHR45138">
    <property type="entry name" value="REGULATORY COMPONENTS OF SENSORY TRANSDUCTION SYSTEM"/>
    <property type="match status" value="1"/>
</dbReference>
<organism evidence="6 7">
    <name type="scientific">Shewanella holmiensis</name>
    <dbReference type="NCBI Taxonomy" id="2952222"/>
    <lineage>
        <taxon>Bacteria</taxon>
        <taxon>Pseudomonadati</taxon>
        <taxon>Pseudomonadota</taxon>
        <taxon>Gammaproteobacteria</taxon>
        <taxon>Alteromonadales</taxon>
        <taxon>Shewanellaceae</taxon>
        <taxon>Shewanella</taxon>
    </lineage>
</organism>
<dbReference type="Gene3D" id="3.30.70.270">
    <property type="match status" value="1"/>
</dbReference>
<keyword evidence="4" id="KW-0472">Membrane</keyword>
<comment type="cofactor">
    <cofactor evidence="1">
        <name>Mg(2+)</name>
        <dbReference type="ChEBI" id="CHEBI:18420"/>
    </cofactor>
</comment>
<keyword evidence="4" id="KW-1133">Transmembrane helix</keyword>
<evidence type="ECO:0000256" key="4">
    <source>
        <dbReference type="SAM" id="Phobius"/>
    </source>
</evidence>
<dbReference type="SUPFAM" id="SSF103190">
    <property type="entry name" value="Sensory domain-like"/>
    <property type="match status" value="1"/>
</dbReference>
<dbReference type="GO" id="GO:1902201">
    <property type="term" value="P:negative regulation of bacterial-type flagellum-dependent cell motility"/>
    <property type="evidence" value="ECO:0007669"/>
    <property type="project" value="TreeGrafter"/>
</dbReference>
<comment type="caution">
    <text evidence="6">The sequence shown here is derived from an EMBL/GenBank/DDBJ whole genome shotgun (WGS) entry which is preliminary data.</text>
</comment>
<evidence type="ECO:0000256" key="2">
    <source>
        <dbReference type="ARBA" id="ARBA00012528"/>
    </source>
</evidence>
<evidence type="ECO:0000313" key="7">
    <source>
        <dbReference type="Proteomes" id="UP001155546"/>
    </source>
</evidence>
<dbReference type="SMART" id="SM00267">
    <property type="entry name" value="GGDEF"/>
    <property type="match status" value="1"/>
</dbReference>
<feature type="domain" description="GGDEF" evidence="5">
    <location>
        <begin position="377"/>
        <end position="508"/>
    </location>
</feature>
<dbReference type="GO" id="GO:0043709">
    <property type="term" value="P:cell adhesion involved in single-species biofilm formation"/>
    <property type="evidence" value="ECO:0007669"/>
    <property type="project" value="TreeGrafter"/>
</dbReference>
<dbReference type="AlphaFoldDB" id="A0A9X2WKJ7"/>
<feature type="transmembrane region" description="Helical" evidence="4">
    <location>
        <begin position="316"/>
        <end position="334"/>
    </location>
</feature>
<dbReference type="EC" id="2.7.7.65" evidence="2"/>
<protein>
    <recommendedName>
        <fullName evidence="2">diguanylate cyclase</fullName>
        <ecNumber evidence="2">2.7.7.65</ecNumber>
    </recommendedName>
</protein>
<dbReference type="InterPro" id="IPR000160">
    <property type="entry name" value="GGDEF_dom"/>
</dbReference>
<dbReference type="FunFam" id="3.30.70.270:FF:000001">
    <property type="entry name" value="Diguanylate cyclase domain protein"/>
    <property type="match status" value="1"/>
</dbReference>
<keyword evidence="4" id="KW-0812">Transmembrane</keyword>
<dbReference type="EMBL" id="JAMTCD010000002">
    <property type="protein sequence ID" value="MCT7940617.1"/>
    <property type="molecule type" value="Genomic_DNA"/>
</dbReference>
<dbReference type="NCBIfam" id="TIGR00254">
    <property type="entry name" value="GGDEF"/>
    <property type="match status" value="1"/>
</dbReference>
<keyword evidence="6" id="KW-0808">Transferase</keyword>
<gene>
    <name evidence="6" type="ORF">NE535_02190</name>
</gene>
<comment type="catalytic activity">
    <reaction evidence="3">
        <text>2 GTP = 3',3'-c-di-GMP + 2 diphosphate</text>
        <dbReference type="Rhea" id="RHEA:24898"/>
        <dbReference type="ChEBI" id="CHEBI:33019"/>
        <dbReference type="ChEBI" id="CHEBI:37565"/>
        <dbReference type="ChEBI" id="CHEBI:58805"/>
        <dbReference type="EC" id="2.7.7.65"/>
    </reaction>
</comment>
<dbReference type="PROSITE" id="PS50887">
    <property type="entry name" value="GGDEF"/>
    <property type="match status" value="1"/>
</dbReference>
<evidence type="ECO:0000256" key="1">
    <source>
        <dbReference type="ARBA" id="ARBA00001946"/>
    </source>
</evidence>
<name>A0A9X2WKJ7_9GAMM</name>
<dbReference type="Proteomes" id="UP001155546">
    <property type="component" value="Unassembled WGS sequence"/>
</dbReference>
<keyword evidence="7" id="KW-1185">Reference proteome</keyword>
<dbReference type="InterPro" id="IPR050469">
    <property type="entry name" value="Diguanylate_Cyclase"/>
</dbReference>
<dbReference type="RefSeq" id="WP_261297061.1">
    <property type="nucleotide sequence ID" value="NZ_JAMTCD010000002.1"/>
</dbReference>
<dbReference type="InterPro" id="IPR043128">
    <property type="entry name" value="Rev_trsase/Diguanyl_cyclase"/>
</dbReference>
<dbReference type="GO" id="GO:0052621">
    <property type="term" value="F:diguanylate cyclase activity"/>
    <property type="evidence" value="ECO:0007669"/>
    <property type="project" value="UniProtKB-EC"/>
</dbReference>
<dbReference type="Pfam" id="PF00990">
    <property type="entry name" value="GGDEF"/>
    <property type="match status" value="1"/>
</dbReference>